<dbReference type="EMBL" id="BTSX01000004">
    <property type="protein sequence ID" value="GMS94517.1"/>
    <property type="molecule type" value="Genomic_DNA"/>
</dbReference>
<organism evidence="2 3">
    <name type="scientific">Pristionchus entomophagus</name>
    <dbReference type="NCBI Taxonomy" id="358040"/>
    <lineage>
        <taxon>Eukaryota</taxon>
        <taxon>Metazoa</taxon>
        <taxon>Ecdysozoa</taxon>
        <taxon>Nematoda</taxon>
        <taxon>Chromadorea</taxon>
        <taxon>Rhabditida</taxon>
        <taxon>Rhabditina</taxon>
        <taxon>Diplogasteromorpha</taxon>
        <taxon>Diplogasteroidea</taxon>
        <taxon>Neodiplogasteridae</taxon>
        <taxon>Pristionchus</taxon>
    </lineage>
</organism>
<accession>A0AAV5TJR5</accession>
<feature type="non-terminal residue" evidence="2">
    <location>
        <position position="1"/>
    </location>
</feature>
<evidence type="ECO:0000313" key="3">
    <source>
        <dbReference type="Proteomes" id="UP001432027"/>
    </source>
</evidence>
<evidence type="ECO:0008006" key="4">
    <source>
        <dbReference type="Google" id="ProtNLM"/>
    </source>
</evidence>
<feature type="transmembrane region" description="Helical" evidence="1">
    <location>
        <begin position="169"/>
        <end position="185"/>
    </location>
</feature>
<protein>
    <recommendedName>
        <fullName evidence="4">G protein-coupled receptor</fullName>
    </recommendedName>
</protein>
<gene>
    <name evidence="2" type="ORF">PENTCL1PPCAC_16692</name>
</gene>
<evidence type="ECO:0000256" key="1">
    <source>
        <dbReference type="SAM" id="Phobius"/>
    </source>
</evidence>
<reference evidence="2" key="1">
    <citation type="submission" date="2023-10" db="EMBL/GenBank/DDBJ databases">
        <title>Genome assembly of Pristionchus species.</title>
        <authorList>
            <person name="Yoshida K."/>
            <person name="Sommer R.J."/>
        </authorList>
    </citation>
    <scope>NUCLEOTIDE SEQUENCE</scope>
    <source>
        <strain evidence="2">RS0144</strain>
    </source>
</reference>
<feature type="transmembrane region" description="Helical" evidence="1">
    <location>
        <begin position="69"/>
        <end position="94"/>
    </location>
</feature>
<dbReference type="Proteomes" id="UP001432027">
    <property type="component" value="Unassembled WGS sequence"/>
</dbReference>
<proteinExistence type="predicted"/>
<comment type="caution">
    <text evidence="2">The sequence shown here is derived from an EMBL/GenBank/DDBJ whole genome shotgun (WGS) entry which is preliminary data.</text>
</comment>
<keyword evidence="1" id="KW-0812">Transmembrane</keyword>
<keyword evidence="1" id="KW-1133">Transmembrane helix</keyword>
<keyword evidence="3" id="KW-1185">Reference proteome</keyword>
<feature type="transmembrane region" description="Helical" evidence="1">
    <location>
        <begin position="142"/>
        <end position="163"/>
    </location>
</feature>
<keyword evidence="1" id="KW-0472">Membrane</keyword>
<feature type="transmembrane region" description="Helical" evidence="1">
    <location>
        <begin position="44"/>
        <end position="63"/>
    </location>
</feature>
<evidence type="ECO:0000313" key="2">
    <source>
        <dbReference type="EMBL" id="GMS94517.1"/>
    </source>
</evidence>
<name>A0AAV5TJR5_9BILA</name>
<sequence>RSFFIDLSVSSQVACALLEIAIASERLTSAIRPAQYYQRGRTGLILYPITVLVVCIAVLQGYITEVSNHFLAAVVILCTDLCTITVNSVSVMYCKNQFEKMHGKATLNARYQVREAHEVATSMQQSYLVCFFCKNEHNCIPLVFFSYYIIEIIYCMVASCVLFSPFHNFAQGISTTSTFLLFSLVRNHPRLKTKTVLFLSKIT</sequence>
<dbReference type="AlphaFoldDB" id="A0AAV5TJR5"/>